<protein>
    <submittedName>
        <fullName evidence="1">Uncharacterized protein</fullName>
    </submittedName>
</protein>
<sequence>MNSPIADSISALSRASPTLPIEPAIPASRRASVNASDVYWPVLDRCAQRGPHVAERVAHEIDEEGSLTHDGDARLRIHVHNARRRPNKWGVSLGKVNRDSRKLVDLAVCMVGARMGRRLALNSGITSKRKRSGCVW</sequence>
<accession>A0ABW1I5P9</accession>
<comment type="caution">
    <text evidence="1">The sequence shown here is derived from an EMBL/GenBank/DDBJ whole genome shotgun (WGS) entry which is preliminary data.</text>
</comment>
<evidence type="ECO:0000313" key="1">
    <source>
        <dbReference type="EMBL" id="MFC5949026.1"/>
    </source>
</evidence>
<organism evidence="1 2">
    <name type="scientific">Pseudonocardia lutea</name>
    <dbReference type="NCBI Taxonomy" id="2172015"/>
    <lineage>
        <taxon>Bacteria</taxon>
        <taxon>Bacillati</taxon>
        <taxon>Actinomycetota</taxon>
        <taxon>Actinomycetes</taxon>
        <taxon>Pseudonocardiales</taxon>
        <taxon>Pseudonocardiaceae</taxon>
        <taxon>Pseudonocardia</taxon>
    </lineage>
</organism>
<dbReference type="EMBL" id="JBHSQK010000026">
    <property type="protein sequence ID" value="MFC5949026.1"/>
    <property type="molecule type" value="Genomic_DNA"/>
</dbReference>
<gene>
    <name evidence="1" type="ORF">ACFQH9_12165</name>
</gene>
<dbReference type="Proteomes" id="UP001596119">
    <property type="component" value="Unassembled WGS sequence"/>
</dbReference>
<proteinExistence type="predicted"/>
<keyword evidence="2" id="KW-1185">Reference proteome</keyword>
<name>A0ABW1I5P9_9PSEU</name>
<evidence type="ECO:0000313" key="2">
    <source>
        <dbReference type="Proteomes" id="UP001596119"/>
    </source>
</evidence>
<dbReference type="RefSeq" id="WP_379566192.1">
    <property type="nucleotide sequence ID" value="NZ_JBHSQK010000026.1"/>
</dbReference>
<reference evidence="2" key="1">
    <citation type="journal article" date="2019" name="Int. J. Syst. Evol. Microbiol.">
        <title>The Global Catalogue of Microorganisms (GCM) 10K type strain sequencing project: providing services to taxonomists for standard genome sequencing and annotation.</title>
        <authorList>
            <consortium name="The Broad Institute Genomics Platform"/>
            <consortium name="The Broad Institute Genome Sequencing Center for Infectious Disease"/>
            <person name="Wu L."/>
            <person name="Ma J."/>
        </authorList>
    </citation>
    <scope>NUCLEOTIDE SEQUENCE [LARGE SCALE GENOMIC DNA]</scope>
    <source>
        <strain evidence="2">CGMCC 4.7397</strain>
    </source>
</reference>